<proteinExistence type="evidence at transcript level"/>
<accession>I3S945</accession>
<evidence type="ECO:0000313" key="1">
    <source>
        <dbReference type="EMBL" id="AFK36787.1"/>
    </source>
</evidence>
<dbReference type="AlphaFoldDB" id="I3S945"/>
<protein>
    <submittedName>
        <fullName evidence="1">Uncharacterized protein</fullName>
    </submittedName>
</protein>
<name>I3S945_LOTJA</name>
<dbReference type="EMBL" id="BT136992">
    <property type="protein sequence ID" value="AFK36787.1"/>
    <property type="molecule type" value="mRNA"/>
</dbReference>
<organism evidence="1">
    <name type="scientific">Lotus japonicus</name>
    <name type="common">Lotus corniculatus var. japonicus</name>
    <dbReference type="NCBI Taxonomy" id="34305"/>
    <lineage>
        <taxon>Eukaryota</taxon>
        <taxon>Viridiplantae</taxon>
        <taxon>Streptophyta</taxon>
        <taxon>Embryophyta</taxon>
        <taxon>Tracheophyta</taxon>
        <taxon>Spermatophyta</taxon>
        <taxon>Magnoliopsida</taxon>
        <taxon>eudicotyledons</taxon>
        <taxon>Gunneridae</taxon>
        <taxon>Pentapetalae</taxon>
        <taxon>rosids</taxon>
        <taxon>fabids</taxon>
        <taxon>Fabales</taxon>
        <taxon>Fabaceae</taxon>
        <taxon>Papilionoideae</taxon>
        <taxon>50 kb inversion clade</taxon>
        <taxon>NPAAA clade</taxon>
        <taxon>Hologalegina</taxon>
        <taxon>robinioid clade</taxon>
        <taxon>Loteae</taxon>
        <taxon>Lotus</taxon>
    </lineage>
</organism>
<reference evidence="1" key="1">
    <citation type="submission" date="2012-05" db="EMBL/GenBank/DDBJ databases">
        <authorList>
            <person name="Krishnakumar V."/>
            <person name="Cheung F."/>
            <person name="Xiao Y."/>
            <person name="Chan A."/>
            <person name="Moskal W.A."/>
            <person name="Town C.D."/>
        </authorList>
    </citation>
    <scope>NUCLEOTIDE SEQUENCE</scope>
</reference>
<sequence>MHDPIRFDSFRCFPNIKHQCLLNPQRLGLPNRFISSSSLPIPAPGRPVRPGTIRILPVSRRKEVPFFLAIKTHFWKLPWIKLVQIDFFDNGVVEGLASTFCAEVVVHQFFICWVESEPRWQL</sequence>